<dbReference type="Pfam" id="PF13467">
    <property type="entry name" value="RHH_4"/>
    <property type="match status" value="1"/>
</dbReference>
<gene>
    <name evidence="2" type="ORF">SAMN05421742_102334</name>
</gene>
<feature type="domain" description="Ribbon-helix-helix" evidence="1">
    <location>
        <begin position="2"/>
        <end position="61"/>
    </location>
</feature>
<reference evidence="3" key="1">
    <citation type="submission" date="2016-10" db="EMBL/GenBank/DDBJ databases">
        <authorList>
            <person name="Varghese N."/>
            <person name="Submissions S."/>
        </authorList>
    </citation>
    <scope>NUCLEOTIDE SEQUENCE [LARGE SCALE GENOMIC DNA]</scope>
    <source>
        <strain evidence="3">930I</strain>
    </source>
</reference>
<keyword evidence="3" id="KW-1185">Reference proteome</keyword>
<dbReference type="Gene3D" id="1.10.3990.20">
    <property type="entry name" value="protein bp1543"/>
    <property type="match status" value="1"/>
</dbReference>
<evidence type="ECO:0000313" key="3">
    <source>
        <dbReference type="Proteomes" id="UP000217076"/>
    </source>
</evidence>
<dbReference type="InterPro" id="IPR038268">
    <property type="entry name" value="RHH_sf"/>
</dbReference>
<dbReference type="InterPro" id="IPR027373">
    <property type="entry name" value="RHH_dom"/>
</dbReference>
<dbReference type="STRING" id="83401.SAMN05421742_102334"/>
<protein>
    <submittedName>
        <fullName evidence="2">Ribbon-helix-helix domain-containing protein</fullName>
    </submittedName>
</protein>
<evidence type="ECO:0000313" key="2">
    <source>
        <dbReference type="EMBL" id="SDG75951.1"/>
    </source>
</evidence>
<accession>A0A1G7WVI4</accession>
<dbReference type="EMBL" id="FNCV01000002">
    <property type="protein sequence ID" value="SDG75951.1"/>
    <property type="molecule type" value="Genomic_DNA"/>
</dbReference>
<evidence type="ECO:0000259" key="1">
    <source>
        <dbReference type="Pfam" id="PF13467"/>
    </source>
</evidence>
<organism evidence="2 3">
    <name type="scientific">Roseospirillum parvum</name>
    <dbReference type="NCBI Taxonomy" id="83401"/>
    <lineage>
        <taxon>Bacteria</taxon>
        <taxon>Pseudomonadati</taxon>
        <taxon>Pseudomonadota</taxon>
        <taxon>Alphaproteobacteria</taxon>
        <taxon>Rhodospirillales</taxon>
        <taxon>Rhodospirillaceae</taxon>
        <taxon>Roseospirillum</taxon>
    </lineage>
</organism>
<dbReference type="RefSeq" id="WP_092616181.1">
    <property type="nucleotide sequence ID" value="NZ_FNCV01000002.1"/>
</dbReference>
<proteinExistence type="predicted"/>
<dbReference type="OrthoDB" id="7477016at2"/>
<sequence length="65" mass="7053">MKRSLTIAGHATSVSLEEPFWDELKAMAARRGLTVGDLVAEIDRNRDTNLSSALRLAVLAELKGS</sequence>
<name>A0A1G7WVI4_9PROT</name>
<dbReference type="Proteomes" id="UP000217076">
    <property type="component" value="Unassembled WGS sequence"/>
</dbReference>
<dbReference type="AlphaFoldDB" id="A0A1G7WVI4"/>